<dbReference type="GO" id="GO:0046872">
    <property type="term" value="F:metal ion binding"/>
    <property type="evidence" value="ECO:0007669"/>
    <property type="project" value="InterPro"/>
</dbReference>
<evidence type="ECO:0000313" key="3">
    <source>
        <dbReference type="EMBL" id="VFJ58812.1"/>
    </source>
</evidence>
<dbReference type="GO" id="GO:0030001">
    <property type="term" value="P:metal ion transport"/>
    <property type="evidence" value="ECO:0007669"/>
    <property type="project" value="InterPro"/>
</dbReference>
<dbReference type="PANTHER" id="PTHR42953">
    <property type="entry name" value="HIGH-AFFINITY ZINC UPTAKE SYSTEM PROTEIN ZNUA-RELATED"/>
    <property type="match status" value="1"/>
</dbReference>
<reference evidence="2" key="1">
    <citation type="submission" date="2019-02" db="EMBL/GenBank/DDBJ databases">
        <authorList>
            <person name="Gruber-Vodicka R. H."/>
            <person name="Seah K. B. B."/>
        </authorList>
    </citation>
    <scope>NUCLEOTIDE SEQUENCE</scope>
    <source>
        <strain evidence="2">BECK_BZ163</strain>
        <strain evidence="4">BECK_BZ164</strain>
        <strain evidence="3">BECK_BZ165</strain>
    </source>
</reference>
<dbReference type="AlphaFoldDB" id="A0A450SWV7"/>
<dbReference type="EMBL" id="CAADEZ010000214">
    <property type="protein sequence ID" value="VFJ58406.1"/>
    <property type="molecule type" value="Genomic_DNA"/>
</dbReference>
<organism evidence="2">
    <name type="scientific">Candidatus Kentrum sp. FM</name>
    <dbReference type="NCBI Taxonomy" id="2126340"/>
    <lineage>
        <taxon>Bacteria</taxon>
        <taxon>Pseudomonadati</taxon>
        <taxon>Pseudomonadota</taxon>
        <taxon>Gammaproteobacteria</taxon>
        <taxon>Candidatus Kentrum</taxon>
    </lineage>
</organism>
<proteinExistence type="predicted"/>
<gene>
    <name evidence="2" type="ORF">BECKFM1743A_GA0114220_102143</name>
    <name evidence="4" type="ORF">BECKFM1743B_GA0114221_101924</name>
    <name evidence="3" type="ORF">BECKFM1743C_GA0114222_102343</name>
</gene>
<evidence type="ECO:0000313" key="2">
    <source>
        <dbReference type="EMBL" id="VFJ58406.1"/>
    </source>
</evidence>
<evidence type="ECO:0000256" key="1">
    <source>
        <dbReference type="SAM" id="SignalP"/>
    </source>
</evidence>
<sequence length="304" mass="33662">MKRFLGLFVAAWLLAAPLTARAQLDVFACEPEWGALAEEIGGDKVKVFAATHARQDPHYIRARPSLIAKARRADLIFCSGGGLEIGWLPILLRRAGAGVQPCAPGYLMAAEFVPVLEKPVRVDRSMGDVHPEGNPHVHLNPHNITLVAKELTKRLESIDAANAAFYRSRWKDFTARWQKNMIRWEHEAVALKGTRVVVHHLAFSYLLDWLGLEQVASLEPKPGIPPTTSHLEKLLKQLKANPAHVIIRTPYESDDASEWLSKKTATPALVLPYTIGGDAESRDLFALFERSVSLLTGAVVHAEQ</sequence>
<dbReference type="PANTHER" id="PTHR42953:SF2">
    <property type="entry name" value="ADHESION PROTEIN"/>
    <property type="match status" value="1"/>
</dbReference>
<dbReference type="InterPro" id="IPR050492">
    <property type="entry name" value="Bact_metal-bind_prot9"/>
</dbReference>
<dbReference type="CDD" id="cd01145">
    <property type="entry name" value="TroA_c"/>
    <property type="match status" value="1"/>
</dbReference>
<protein>
    <submittedName>
        <fullName evidence="2">Zinc/manganese transport system substrate-binding protein</fullName>
    </submittedName>
</protein>
<keyword evidence="1" id="KW-0732">Signal</keyword>
<evidence type="ECO:0000313" key="4">
    <source>
        <dbReference type="EMBL" id="VFK11550.1"/>
    </source>
</evidence>
<dbReference type="EMBL" id="CAADFL010000192">
    <property type="protein sequence ID" value="VFK11550.1"/>
    <property type="molecule type" value="Genomic_DNA"/>
</dbReference>
<dbReference type="SUPFAM" id="SSF53807">
    <property type="entry name" value="Helical backbone' metal receptor"/>
    <property type="match status" value="1"/>
</dbReference>
<feature type="signal peptide" evidence="1">
    <location>
        <begin position="1"/>
        <end position="22"/>
    </location>
</feature>
<accession>A0A450SWV7</accession>
<name>A0A450SWV7_9GAMM</name>
<dbReference type="Gene3D" id="3.40.50.1980">
    <property type="entry name" value="Nitrogenase molybdenum iron protein domain"/>
    <property type="match status" value="2"/>
</dbReference>
<feature type="chain" id="PRO_5036113373" evidence="1">
    <location>
        <begin position="23"/>
        <end position="304"/>
    </location>
</feature>
<dbReference type="InterPro" id="IPR006127">
    <property type="entry name" value="ZnuA-like"/>
</dbReference>
<dbReference type="Pfam" id="PF01297">
    <property type="entry name" value="ZnuA"/>
    <property type="match status" value="1"/>
</dbReference>
<dbReference type="EMBL" id="CAADFA010000234">
    <property type="protein sequence ID" value="VFJ58812.1"/>
    <property type="molecule type" value="Genomic_DNA"/>
</dbReference>